<dbReference type="EMBL" id="OA882131">
    <property type="protein sequence ID" value="CAD7273097.1"/>
    <property type="molecule type" value="Genomic_DNA"/>
</dbReference>
<reference evidence="2" key="1">
    <citation type="submission" date="2020-11" db="EMBL/GenBank/DDBJ databases">
        <authorList>
            <person name="Tran Van P."/>
        </authorList>
    </citation>
    <scope>NUCLEOTIDE SEQUENCE</scope>
</reference>
<feature type="compositionally biased region" description="Polar residues" evidence="1">
    <location>
        <begin position="42"/>
        <end position="53"/>
    </location>
</feature>
<evidence type="ECO:0000313" key="2">
    <source>
        <dbReference type="EMBL" id="CAD7273097.1"/>
    </source>
</evidence>
<sequence>MLKGVARFEDEFQCWVTSGESISMLKFNLDETERGAAGFGSTGVSMNAENNTAEPRKSSEQNEKLMDLDSPVSPKKRKALSEVDAN</sequence>
<feature type="compositionally biased region" description="Basic and acidic residues" evidence="1">
    <location>
        <begin position="54"/>
        <end position="67"/>
    </location>
</feature>
<evidence type="ECO:0000256" key="1">
    <source>
        <dbReference type="SAM" id="MobiDB-lite"/>
    </source>
</evidence>
<accession>A0A7R9BG58</accession>
<evidence type="ECO:0000313" key="3">
    <source>
        <dbReference type="Proteomes" id="UP000678499"/>
    </source>
</evidence>
<name>A0A7R9BG58_9CRUS</name>
<protein>
    <submittedName>
        <fullName evidence="2">Uncharacterized protein</fullName>
    </submittedName>
</protein>
<organism evidence="2">
    <name type="scientific">Notodromas monacha</name>
    <dbReference type="NCBI Taxonomy" id="399045"/>
    <lineage>
        <taxon>Eukaryota</taxon>
        <taxon>Metazoa</taxon>
        <taxon>Ecdysozoa</taxon>
        <taxon>Arthropoda</taxon>
        <taxon>Crustacea</taxon>
        <taxon>Oligostraca</taxon>
        <taxon>Ostracoda</taxon>
        <taxon>Podocopa</taxon>
        <taxon>Podocopida</taxon>
        <taxon>Cypridocopina</taxon>
        <taxon>Cypridoidea</taxon>
        <taxon>Cyprididae</taxon>
        <taxon>Notodromas</taxon>
    </lineage>
</organism>
<keyword evidence="3" id="KW-1185">Reference proteome</keyword>
<proteinExistence type="predicted"/>
<feature type="region of interest" description="Disordered" evidence="1">
    <location>
        <begin position="36"/>
        <end position="86"/>
    </location>
</feature>
<dbReference type="AlphaFoldDB" id="A0A7R9BG58"/>
<gene>
    <name evidence="2" type="ORF">NMOB1V02_LOCUS1001</name>
</gene>
<dbReference type="Proteomes" id="UP000678499">
    <property type="component" value="Unassembled WGS sequence"/>
</dbReference>
<dbReference type="EMBL" id="CAJPEX010000094">
    <property type="protein sequence ID" value="CAG0913249.1"/>
    <property type="molecule type" value="Genomic_DNA"/>
</dbReference>